<evidence type="ECO:0000313" key="5">
    <source>
        <dbReference type="Proteomes" id="UP001156441"/>
    </source>
</evidence>
<dbReference type="PANTHER" id="PTHR43673:SF10">
    <property type="entry name" value="NADH DEHYDROGENASE_NAD(P)H NITROREDUCTASE XCC3605-RELATED"/>
    <property type="match status" value="1"/>
</dbReference>
<dbReference type="PANTHER" id="PTHR43673">
    <property type="entry name" value="NAD(P)H NITROREDUCTASE YDGI-RELATED"/>
    <property type="match status" value="1"/>
</dbReference>
<name>A0ABT2J3L6_9PSEU</name>
<dbReference type="InterPro" id="IPR000415">
    <property type="entry name" value="Nitroreductase-like"/>
</dbReference>
<comment type="caution">
    <text evidence="4">The sequence shown here is derived from an EMBL/GenBank/DDBJ whole genome shotgun (WGS) entry which is preliminary data.</text>
</comment>
<sequence>MEPDKSARTSVPVHELIRTRWSPRALDPDGQVGEPALRAMLEAARWAPSHGNTQPARYLIGRRGDETYGRLLDLLSPRNREWASAAAVLVLGCVVTENEKGPLPSAEYGVGLATENLVLQAVAEGVVAHQMGGFNKDGAKLVLSLPENVRPLVVIAIGTPGSPDLLDDDRRERELAPRRRLPLSEIAFAGEWGSPAF</sequence>
<dbReference type="SUPFAM" id="SSF55469">
    <property type="entry name" value="FMN-dependent nitroreductase-like"/>
    <property type="match status" value="1"/>
</dbReference>
<dbReference type="Gene3D" id="3.40.109.10">
    <property type="entry name" value="NADH Oxidase"/>
    <property type="match status" value="1"/>
</dbReference>
<feature type="domain" description="Nitroreductase" evidence="3">
    <location>
        <begin position="17"/>
        <end position="67"/>
    </location>
</feature>
<dbReference type="EMBL" id="JAFFZE010000006">
    <property type="protein sequence ID" value="MCT2582441.1"/>
    <property type="molecule type" value="Genomic_DNA"/>
</dbReference>
<proteinExistence type="inferred from homology"/>
<dbReference type="Proteomes" id="UP001156441">
    <property type="component" value="Unassembled WGS sequence"/>
</dbReference>
<organism evidence="4 5">
    <name type="scientific">Actinophytocola gossypii</name>
    <dbReference type="NCBI Taxonomy" id="2812003"/>
    <lineage>
        <taxon>Bacteria</taxon>
        <taxon>Bacillati</taxon>
        <taxon>Actinomycetota</taxon>
        <taxon>Actinomycetes</taxon>
        <taxon>Pseudonocardiales</taxon>
        <taxon>Pseudonocardiaceae</taxon>
    </lineage>
</organism>
<accession>A0ABT2J3L6</accession>
<evidence type="ECO:0000256" key="2">
    <source>
        <dbReference type="ARBA" id="ARBA00023002"/>
    </source>
</evidence>
<dbReference type="CDD" id="cd02138">
    <property type="entry name" value="TdsD-like"/>
    <property type="match status" value="1"/>
</dbReference>
<reference evidence="4 5" key="1">
    <citation type="submission" date="2021-02" db="EMBL/GenBank/DDBJ databases">
        <title>Actinophytocola xerophila sp. nov., isolated from soil of cotton cropping field.</title>
        <authorList>
            <person name="Huang R."/>
            <person name="Chen X."/>
            <person name="Ge X."/>
            <person name="Liu W."/>
        </authorList>
    </citation>
    <scope>NUCLEOTIDE SEQUENCE [LARGE SCALE GENOMIC DNA]</scope>
    <source>
        <strain evidence="4 5">S1-96</strain>
    </source>
</reference>
<evidence type="ECO:0000313" key="4">
    <source>
        <dbReference type="EMBL" id="MCT2582441.1"/>
    </source>
</evidence>
<dbReference type="InterPro" id="IPR029479">
    <property type="entry name" value="Nitroreductase"/>
</dbReference>
<dbReference type="Pfam" id="PF00881">
    <property type="entry name" value="Nitroreductase"/>
    <property type="match status" value="1"/>
</dbReference>
<evidence type="ECO:0000259" key="3">
    <source>
        <dbReference type="Pfam" id="PF00881"/>
    </source>
</evidence>
<evidence type="ECO:0000256" key="1">
    <source>
        <dbReference type="ARBA" id="ARBA00007118"/>
    </source>
</evidence>
<keyword evidence="2" id="KW-0560">Oxidoreductase</keyword>
<gene>
    <name evidence="4" type="ORF">JT362_04810</name>
</gene>
<protein>
    <submittedName>
        <fullName evidence="4">Nitroreductase family protein</fullName>
    </submittedName>
</protein>
<comment type="similarity">
    <text evidence="1">Belongs to the nitroreductase family.</text>
</comment>
<keyword evidence="5" id="KW-1185">Reference proteome</keyword>